<dbReference type="InterPro" id="IPR023606">
    <property type="entry name" value="CoA-Trfase_III_dom_1_sf"/>
</dbReference>
<evidence type="ECO:0000313" key="2">
    <source>
        <dbReference type="EMBL" id="CAB4605594.1"/>
    </source>
</evidence>
<proteinExistence type="predicted"/>
<sequence>MLYVNEHTQNELFEGDVADDVIRSFQPGDYPVLTTGNGTLVVVSGHPAERGTFDLFAKAMNRPEMLTDPRFDTVAKRLANLGELQQFVRDWAITIETAEEIENTFAESGLAMGVLRKMPDLADTDWAHERNAIISIDDRSGGTFRIPNSPWQFSDADVSTRGVPKFRGEDNAEVLQSLLGISADEVAALTESGALSIRLPKK</sequence>
<gene>
    <name evidence="2" type="ORF">UFOPK1808_01058</name>
</gene>
<keyword evidence="1" id="KW-0808">Transferase</keyword>
<dbReference type="PANTHER" id="PTHR48207:SF3">
    <property type="entry name" value="SUCCINATE--HYDROXYMETHYLGLUTARATE COA-TRANSFERASE"/>
    <property type="match status" value="1"/>
</dbReference>
<dbReference type="AlphaFoldDB" id="A0A6J6H2R7"/>
<dbReference type="InterPro" id="IPR044855">
    <property type="entry name" value="CoA-Trfase_III_dom3_sf"/>
</dbReference>
<name>A0A6J6H2R7_9ZZZZ</name>
<dbReference type="PANTHER" id="PTHR48207">
    <property type="entry name" value="SUCCINATE--HYDROXYMETHYLGLUTARATE COA-TRANSFERASE"/>
    <property type="match status" value="1"/>
</dbReference>
<dbReference type="Gene3D" id="3.40.50.10540">
    <property type="entry name" value="Crotonobetainyl-coa:carnitine coa-transferase, domain 1"/>
    <property type="match status" value="1"/>
</dbReference>
<dbReference type="GO" id="GO:0008410">
    <property type="term" value="F:CoA-transferase activity"/>
    <property type="evidence" value="ECO:0007669"/>
    <property type="project" value="TreeGrafter"/>
</dbReference>
<accession>A0A6J6H2R7</accession>
<dbReference type="SUPFAM" id="SSF89796">
    <property type="entry name" value="CoA-transferase family III (CaiB/BaiF)"/>
    <property type="match status" value="1"/>
</dbReference>
<dbReference type="InterPro" id="IPR003673">
    <property type="entry name" value="CoA-Trfase_fam_III"/>
</dbReference>
<dbReference type="EMBL" id="CAEZUL010000131">
    <property type="protein sequence ID" value="CAB4605594.1"/>
    <property type="molecule type" value="Genomic_DNA"/>
</dbReference>
<protein>
    <submittedName>
        <fullName evidence="2">Unannotated protein</fullName>
    </submittedName>
</protein>
<organism evidence="2">
    <name type="scientific">freshwater metagenome</name>
    <dbReference type="NCBI Taxonomy" id="449393"/>
    <lineage>
        <taxon>unclassified sequences</taxon>
        <taxon>metagenomes</taxon>
        <taxon>ecological metagenomes</taxon>
    </lineage>
</organism>
<dbReference type="InterPro" id="IPR050483">
    <property type="entry name" value="CoA-transferase_III_domain"/>
</dbReference>
<dbReference type="Pfam" id="PF02515">
    <property type="entry name" value="CoA_transf_3"/>
    <property type="match status" value="1"/>
</dbReference>
<dbReference type="Gene3D" id="3.30.1540.10">
    <property type="entry name" value="formyl-coa transferase, domain 3"/>
    <property type="match status" value="1"/>
</dbReference>
<evidence type="ECO:0000256" key="1">
    <source>
        <dbReference type="ARBA" id="ARBA00022679"/>
    </source>
</evidence>
<reference evidence="2" key="1">
    <citation type="submission" date="2020-05" db="EMBL/GenBank/DDBJ databases">
        <authorList>
            <person name="Chiriac C."/>
            <person name="Salcher M."/>
            <person name="Ghai R."/>
            <person name="Kavagutti S V."/>
        </authorList>
    </citation>
    <scope>NUCLEOTIDE SEQUENCE</scope>
</reference>